<proteinExistence type="predicted"/>
<gene>
    <name evidence="2" type="ORF">PVK06_008616</name>
</gene>
<dbReference type="EMBL" id="JARKNE010000003">
    <property type="protein sequence ID" value="KAK5839777.1"/>
    <property type="molecule type" value="Genomic_DNA"/>
</dbReference>
<dbReference type="Proteomes" id="UP001358586">
    <property type="component" value="Chromosome 3"/>
</dbReference>
<evidence type="ECO:0000313" key="3">
    <source>
        <dbReference type="Proteomes" id="UP001358586"/>
    </source>
</evidence>
<evidence type="ECO:0000256" key="1">
    <source>
        <dbReference type="SAM" id="MobiDB-lite"/>
    </source>
</evidence>
<keyword evidence="3" id="KW-1185">Reference proteome</keyword>
<accession>A0ABR0QLG1</accession>
<reference evidence="2 3" key="1">
    <citation type="submission" date="2023-03" db="EMBL/GenBank/DDBJ databases">
        <title>WGS of Gossypium arboreum.</title>
        <authorList>
            <person name="Yu D."/>
        </authorList>
    </citation>
    <scope>NUCLEOTIDE SEQUENCE [LARGE SCALE GENOMIC DNA]</scope>
    <source>
        <tissue evidence="2">Leaf</tissue>
    </source>
</reference>
<evidence type="ECO:0000313" key="2">
    <source>
        <dbReference type="EMBL" id="KAK5839777.1"/>
    </source>
</evidence>
<feature type="compositionally biased region" description="Acidic residues" evidence="1">
    <location>
        <begin position="91"/>
        <end position="104"/>
    </location>
</feature>
<organism evidence="2 3">
    <name type="scientific">Gossypium arboreum</name>
    <name type="common">Tree cotton</name>
    <name type="synonym">Gossypium nanking</name>
    <dbReference type="NCBI Taxonomy" id="29729"/>
    <lineage>
        <taxon>Eukaryota</taxon>
        <taxon>Viridiplantae</taxon>
        <taxon>Streptophyta</taxon>
        <taxon>Embryophyta</taxon>
        <taxon>Tracheophyta</taxon>
        <taxon>Spermatophyta</taxon>
        <taxon>Magnoliopsida</taxon>
        <taxon>eudicotyledons</taxon>
        <taxon>Gunneridae</taxon>
        <taxon>Pentapetalae</taxon>
        <taxon>rosids</taxon>
        <taxon>malvids</taxon>
        <taxon>Malvales</taxon>
        <taxon>Malvaceae</taxon>
        <taxon>Malvoideae</taxon>
        <taxon>Gossypium</taxon>
    </lineage>
</organism>
<protein>
    <submittedName>
        <fullName evidence="2">Uncharacterized protein</fullName>
    </submittedName>
</protein>
<feature type="region of interest" description="Disordered" evidence="1">
    <location>
        <begin position="85"/>
        <end position="122"/>
    </location>
</feature>
<name>A0ABR0QLG1_GOSAR</name>
<sequence length="122" mass="13984">MSKQGIHTCRREYLTPLVKTIDVGKIIFRKMRNCAVRRSGPAYFPFTITIMCLKAKILANIKNTGYSQGTITNWDLYRIAGDSVLQQRSEESEDPKEEEEDPTEIEPMQSAEVPYIVEPMEP</sequence>
<comment type="caution">
    <text evidence="2">The sequence shown here is derived from an EMBL/GenBank/DDBJ whole genome shotgun (WGS) entry which is preliminary data.</text>
</comment>